<dbReference type="GO" id="GO:0003700">
    <property type="term" value="F:DNA-binding transcription factor activity"/>
    <property type="evidence" value="ECO:0007669"/>
    <property type="project" value="InterPro"/>
</dbReference>
<protein>
    <submittedName>
        <fullName evidence="5">Pimeloyl-ACP methyl ester carboxylesterase</fullName>
    </submittedName>
</protein>
<dbReference type="Pfam" id="PF00561">
    <property type="entry name" value="Abhydrolase_1"/>
    <property type="match status" value="1"/>
</dbReference>
<dbReference type="Gene3D" id="3.30.70.1230">
    <property type="entry name" value="Nucleotide cyclase"/>
    <property type="match status" value="1"/>
</dbReference>
<dbReference type="SUPFAM" id="SSF46689">
    <property type="entry name" value="Homeodomain-like"/>
    <property type="match status" value="1"/>
</dbReference>
<accession>A0A238W7B9</accession>
<evidence type="ECO:0000259" key="4">
    <source>
        <dbReference type="PROSITE" id="PS01124"/>
    </source>
</evidence>
<dbReference type="SUPFAM" id="SSF53474">
    <property type="entry name" value="alpha/beta-Hydrolases"/>
    <property type="match status" value="1"/>
</dbReference>
<dbReference type="Pfam" id="PF12833">
    <property type="entry name" value="HTH_18"/>
    <property type="match status" value="1"/>
</dbReference>
<dbReference type="InterPro" id="IPR009057">
    <property type="entry name" value="Homeodomain-like_sf"/>
</dbReference>
<sequence length="552" mass="62313">MNPSIQYAKCGTINIAYQTFGSGPIDIVYIPGWVSNIDWMWACPELVHFFNELGKIARVILFDKRGTGLSDRILDHATLEERMEDIKVVMDAAGSKKAILFGHSEGGSVSALFSATYPNRVLALMAFGIFAKRRYSEDYPWAPTDEERQKVYEMIENSWGSGQMNLETLAPSKAKDEVFMSWLANYFRSGASPSAALRLTKMNTEVNITDILPSIKVPTLLMQRTHDIDVKIEEGRFIAKHIEGAKWVEFDGDDHLFWAGNTDEVLLEIKHFITSLPQEIVHKKGLITMLFGHIEKVSKKGFKTDWICAIIMAYGGELVQTNKMYFVATFNSSKNATRCSMSLLEKSKSYDICTTMGIYTREGNLIDRCRMQMEDDYMIKAIRLQAHTNQILVSQTIKNLLSGGSIKFIKTAAVLNFQSTTLCELFVIDNETITESNNEFEKIGCPKNETFLEKLLQVIEHNLDDTDFGIETLCQSFLVSERQLQRKVKEVTGKSPNSLITSMRLNKAKSALLSYQDTVAEIAFQFGFSSPSYFSKCFKKEFGVTPTEIVAS</sequence>
<keyword evidence="6" id="KW-1185">Reference proteome</keyword>
<dbReference type="OrthoDB" id="135231at2"/>
<organism evidence="5 6">
    <name type="scientific">Dokdonia pacifica</name>
    <dbReference type="NCBI Taxonomy" id="1627892"/>
    <lineage>
        <taxon>Bacteria</taxon>
        <taxon>Pseudomonadati</taxon>
        <taxon>Bacteroidota</taxon>
        <taxon>Flavobacteriia</taxon>
        <taxon>Flavobacteriales</taxon>
        <taxon>Flavobacteriaceae</taxon>
        <taxon>Dokdonia</taxon>
    </lineage>
</organism>
<dbReference type="InterPro" id="IPR018062">
    <property type="entry name" value="HTH_AraC-typ_CS"/>
</dbReference>
<keyword evidence="2" id="KW-0238">DNA-binding</keyword>
<name>A0A238W7B9_9FLAO</name>
<evidence type="ECO:0000256" key="1">
    <source>
        <dbReference type="ARBA" id="ARBA00023015"/>
    </source>
</evidence>
<gene>
    <name evidence="5" type="ORF">SAMN06265376_101766</name>
</gene>
<dbReference type="PRINTS" id="PR00032">
    <property type="entry name" value="HTHARAC"/>
</dbReference>
<keyword evidence="1" id="KW-0805">Transcription regulation</keyword>
<evidence type="ECO:0000256" key="2">
    <source>
        <dbReference type="ARBA" id="ARBA00023125"/>
    </source>
</evidence>
<keyword evidence="3" id="KW-0804">Transcription</keyword>
<dbReference type="InterPro" id="IPR020449">
    <property type="entry name" value="Tscrpt_reg_AraC-type_HTH"/>
</dbReference>
<dbReference type="AlphaFoldDB" id="A0A238W7B9"/>
<evidence type="ECO:0000313" key="5">
    <source>
        <dbReference type="EMBL" id="SNR42408.1"/>
    </source>
</evidence>
<dbReference type="PROSITE" id="PS01124">
    <property type="entry name" value="HTH_ARAC_FAMILY_2"/>
    <property type="match status" value="1"/>
</dbReference>
<evidence type="ECO:0000313" key="6">
    <source>
        <dbReference type="Proteomes" id="UP000198379"/>
    </source>
</evidence>
<dbReference type="InterPro" id="IPR029787">
    <property type="entry name" value="Nucleotide_cyclase"/>
</dbReference>
<dbReference type="PROSITE" id="PS00041">
    <property type="entry name" value="HTH_ARAC_FAMILY_1"/>
    <property type="match status" value="1"/>
</dbReference>
<dbReference type="PANTHER" id="PTHR43433">
    <property type="entry name" value="HYDROLASE, ALPHA/BETA FOLD FAMILY PROTEIN"/>
    <property type="match status" value="1"/>
</dbReference>
<dbReference type="InterPro" id="IPR050471">
    <property type="entry name" value="AB_hydrolase"/>
</dbReference>
<dbReference type="InterPro" id="IPR000073">
    <property type="entry name" value="AB_hydrolase_1"/>
</dbReference>
<dbReference type="Proteomes" id="UP000198379">
    <property type="component" value="Unassembled WGS sequence"/>
</dbReference>
<dbReference type="RefSeq" id="WP_089370080.1">
    <property type="nucleotide sequence ID" value="NZ_BMEP01000002.1"/>
</dbReference>
<feature type="domain" description="HTH araC/xylS-type" evidence="4">
    <location>
        <begin position="453"/>
        <end position="552"/>
    </location>
</feature>
<dbReference type="SMART" id="SM00342">
    <property type="entry name" value="HTH_ARAC"/>
    <property type="match status" value="1"/>
</dbReference>
<evidence type="ECO:0000256" key="3">
    <source>
        <dbReference type="ARBA" id="ARBA00023163"/>
    </source>
</evidence>
<dbReference type="InterPro" id="IPR018060">
    <property type="entry name" value="HTH_AraC"/>
</dbReference>
<reference evidence="5 6" key="1">
    <citation type="submission" date="2017-06" db="EMBL/GenBank/DDBJ databases">
        <authorList>
            <person name="Kim H.J."/>
            <person name="Triplett B.A."/>
        </authorList>
    </citation>
    <scope>NUCLEOTIDE SEQUENCE [LARGE SCALE GENOMIC DNA]</scope>
    <source>
        <strain evidence="5 6">DSM 25597</strain>
    </source>
</reference>
<dbReference type="PANTHER" id="PTHR43433:SF8">
    <property type="entry name" value="BIFUNCTIONAL LIPASE_ADENYLATE CYCLASE LIPJ"/>
    <property type="match status" value="1"/>
</dbReference>
<dbReference type="GO" id="GO:0043565">
    <property type="term" value="F:sequence-specific DNA binding"/>
    <property type="evidence" value="ECO:0007669"/>
    <property type="project" value="InterPro"/>
</dbReference>
<dbReference type="Gene3D" id="1.10.10.60">
    <property type="entry name" value="Homeodomain-like"/>
    <property type="match status" value="1"/>
</dbReference>
<dbReference type="Gene3D" id="3.40.50.1820">
    <property type="entry name" value="alpha/beta hydrolase"/>
    <property type="match status" value="1"/>
</dbReference>
<dbReference type="InterPro" id="IPR029058">
    <property type="entry name" value="AB_hydrolase_fold"/>
</dbReference>
<dbReference type="EMBL" id="FZNY01000001">
    <property type="protein sequence ID" value="SNR42408.1"/>
    <property type="molecule type" value="Genomic_DNA"/>
</dbReference>
<proteinExistence type="predicted"/>